<feature type="transmembrane region" description="Helical" evidence="1">
    <location>
        <begin position="69"/>
        <end position="90"/>
    </location>
</feature>
<keyword evidence="1" id="KW-1133">Transmembrane helix</keyword>
<feature type="transmembrane region" description="Helical" evidence="1">
    <location>
        <begin position="20"/>
        <end position="37"/>
    </location>
</feature>
<evidence type="ECO:0000313" key="2">
    <source>
        <dbReference type="EMBL" id="MFC4628802.1"/>
    </source>
</evidence>
<feature type="transmembrane region" description="Helical" evidence="1">
    <location>
        <begin position="340"/>
        <end position="359"/>
    </location>
</feature>
<feature type="transmembrane region" description="Helical" evidence="1">
    <location>
        <begin position="157"/>
        <end position="175"/>
    </location>
</feature>
<feature type="transmembrane region" description="Helical" evidence="1">
    <location>
        <begin position="44"/>
        <end position="63"/>
    </location>
</feature>
<comment type="caution">
    <text evidence="2">The sequence shown here is derived from an EMBL/GenBank/DDBJ whole genome shotgun (WGS) entry which is preliminary data.</text>
</comment>
<sequence>MTSSPVETTPALPSLPGREGWGVATTWLALLCLVLTGMRFDLSFGLTAGLALTVVLLPLWVPWVRSSRWITWMVVLGVASATGSVWLTLWHSDTRGVSTAGLLESVFGVLGLVCGIVCVLWARSRSSIGVVGAVFGIGLLLGINPAGGTFAENPWRFGFSLPVTVIVLAIVTRWRRRWLDVIAVLALAGVSALNGGRSTSAILLLVALLVVWQSWGRPASSKLAAIRTLILFGMLAFGTYLSVQAAILEGALGESAQLRTELQLSTSGTLITGGRPEIGATLALMAESPGGFGGGAVPNMTDVLVAKSGMSAIGYDPNNGYVENYMFGSGFEVHSVIGDLWAWCGIPGLALAVVLLVFLVTRTAVLTTGRAASALLLFLGVKSIWNLLFAPLESALTVLVLAVALMAPLALQKRRTDE</sequence>
<reference evidence="3" key="1">
    <citation type="journal article" date="2019" name="Int. J. Syst. Evol. Microbiol.">
        <title>The Global Catalogue of Microorganisms (GCM) 10K type strain sequencing project: providing services to taxonomists for standard genome sequencing and annotation.</title>
        <authorList>
            <consortium name="The Broad Institute Genomics Platform"/>
            <consortium name="The Broad Institute Genome Sequencing Center for Infectious Disease"/>
            <person name="Wu L."/>
            <person name="Ma J."/>
        </authorList>
    </citation>
    <scope>NUCLEOTIDE SEQUENCE [LARGE SCALE GENOMIC DNA]</scope>
    <source>
        <strain evidence="3">CCUG 42722</strain>
    </source>
</reference>
<gene>
    <name evidence="2" type="ORF">ACFO6V_11195</name>
</gene>
<name>A0ABV9HES9_9MICO</name>
<feature type="transmembrane region" description="Helical" evidence="1">
    <location>
        <begin position="371"/>
        <end position="388"/>
    </location>
</feature>
<feature type="transmembrane region" description="Helical" evidence="1">
    <location>
        <begin position="181"/>
        <end position="212"/>
    </location>
</feature>
<feature type="transmembrane region" description="Helical" evidence="1">
    <location>
        <begin position="394"/>
        <end position="411"/>
    </location>
</feature>
<organism evidence="2 3">
    <name type="scientific">Promicromonospora alba</name>
    <dbReference type="NCBI Taxonomy" id="1616110"/>
    <lineage>
        <taxon>Bacteria</taxon>
        <taxon>Bacillati</taxon>
        <taxon>Actinomycetota</taxon>
        <taxon>Actinomycetes</taxon>
        <taxon>Micrococcales</taxon>
        <taxon>Promicromonosporaceae</taxon>
        <taxon>Promicromonospora</taxon>
    </lineage>
</organism>
<evidence type="ECO:0008006" key="4">
    <source>
        <dbReference type="Google" id="ProtNLM"/>
    </source>
</evidence>
<feature type="transmembrane region" description="Helical" evidence="1">
    <location>
        <begin position="102"/>
        <end position="122"/>
    </location>
</feature>
<evidence type="ECO:0000256" key="1">
    <source>
        <dbReference type="SAM" id="Phobius"/>
    </source>
</evidence>
<accession>A0ABV9HES9</accession>
<keyword evidence="1" id="KW-0472">Membrane</keyword>
<feature type="transmembrane region" description="Helical" evidence="1">
    <location>
        <begin position="128"/>
        <end position="145"/>
    </location>
</feature>
<proteinExistence type="predicted"/>
<dbReference type="Proteomes" id="UP001596011">
    <property type="component" value="Unassembled WGS sequence"/>
</dbReference>
<protein>
    <recommendedName>
        <fullName evidence="4">O-antigen ligase</fullName>
    </recommendedName>
</protein>
<dbReference type="EMBL" id="JBHSFI010000004">
    <property type="protein sequence ID" value="MFC4628802.1"/>
    <property type="molecule type" value="Genomic_DNA"/>
</dbReference>
<keyword evidence="3" id="KW-1185">Reference proteome</keyword>
<evidence type="ECO:0000313" key="3">
    <source>
        <dbReference type="Proteomes" id="UP001596011"/>
    </source>
</evidence>
<keyword evidence="1" id="KW-0812">Transmembrane</keyword>
<feature type="transmembrane region" description="Helical" evidence="1">
    <location>
        <begin position="224"/>
        <end position="243"/>
    </location>
</feature>
<dbReference type="RefSeq" id="WP_377135313.1">
    <property type="nucleotide sequence ID" value="NZ_JBHSFI010000004.1"/>
</dbReference>